<dbReference type="AlphaFoldDB" id="A0A266QER8"/>
<comment type="caution">
    <text evidence="1">The sequence shown here is derived from an EMBL/GenBank/DDBJ whole genome shotgun (WGS) entry which is preliminary data.</text>
</comment>
<organism evidence="1 2">
    <name type="scientific">Cellvibrio mixtus</name>
    <dbReference type="NCBI Taxonomy" id="39650"/>
    <lineage>
        <taxon>Bacteria</taxon>
        <taxon>Pseudomonadati</taxon>
        <taxon>Pseudomonadota</taxon>
        <taxon>Gammaproteobacteria</taxon>
        <taxon>Cellvibrionales</taxon>
        <taxon>Cellvibrionaceae</taxon>
        <taxon>Cellvibrio</taxon>
    </lineage>
</organism>
<keyword evidence="2" id="KW-1185">Reference proteome</keyword>
<reference evidence="2" key="1">
    <citation type="submission" date="2017-05" db="EMBL/GenBank/DDBJ databases">
        <authorList>
            <person name="Barney B.M."/>
        </authorList>
    </citation>
    <scope>NUCLEOTIDE SEQUENCE [LARGE SCALE GENOMIC DNA]</scope>
    <source>
        <strain evidence="2">PSBB022</strain>
    </source>
</reference>
<proteinExistence type="predicted"/>
<dbReference type="EMBL" id="NHNI01000001">
    <property type="protein sequence ID" value="OZY87839.1"/>
    <property type="molecule type" value="Genomic_DNA"/>
</dbReference>
<protein>
    <submittedName>
        <fullName evidence="1">Uncharacterized protein</fullName>
    </submittedName>
</protein>
<gene>
    <name evidence="1" type="ORF">CBP51_13030</name>
</gene>
<sequence>MQIPIEAKQTKYKNNFTDKYLANKNVTDSNIFVAIGNILNEMGNQQGKQMSNRRQHQKEPQ</sequence>
<accession>A0A266QER8</accession>
<dbReference type="Proteomes" id="UP000216101">
    <property type="component" value="Unassembled WGS sequence"/>
</dbReference>
<evidence type="ECO:0000313" key="1">
    <source>
        <dbReference type="EMBL" id="OZY87839.1"/>
    </source>
</evidence>
<name>A0A266QER8_9GAMM</name>
<evidence type="ECO:0000313" key="2">
    <source>
        <dbReference type="Proteomes" id="UP000216101"/>
    </source>
</evidence>